<evidence type="ECO:0000256" key="1">
    <source>
        <dbReference type="SAM" id="Phobius"/>
    </source>
</evidence>
<keyword evidence="3" id="KW-0238">DNA-binding</keyword>
<dbReference type="InterPro" id="IPR014710">
    <property type="entry name" value="RmlC-like_jellyroll"/>
</dbReference>
<keyword evidence="4" id="KW-1185">Reference proteome</keyword>
<evidence type="ECO:0000313" key="3">
    <source>
        <dbReference type="EMBL" id="BAT59386.1"/>
    </source>
</evidence>
<dbReference type="PANTHER" id="PTHR24567">
    <property type="entry name" value="CRP FAMILY TRANSCRIPTIONAL REGULATORY PROTEIN"/>
    <property type="match status" value="1"/>
</dbReference>
<reference evidence="3 4" key="1">
    <citation type="submission" date="2015-08" db="EMBL/GenBank/DDBJ databases">
        <title>Investigation of the bacterial diversity of lava forest soil.</title>
        <authorList>
            <person name="Lee J.S."/>
        </authorList>
    </citation>
    <scope>NUCLEOTIDE SEQUENCE [LARGE SCALE GENOMIC DNA]</scope>
    <source>
        <strain evidence="3 4">GJW-30</strain>
    </source>
</reference>
<keyword evidence="1" id="KW-0472">Membrane</keyword>
<dbReference type="InterPro" id="IPR050397">
    <property type="entry name" value="Env_Response_Regulators"/>
</dbReference>
<evidence type="ECO:0000313" key="4">
    <source>
        <dbReference type="Proteomes" id="UP000236884"/>
    </source>
</evidence>
<proteinExistence type="predicted"/>
<protein>
    <submittedName>
        <fullName evidence="3">DNA-binding transcriptional dual regulator Crp</fullName>
    </submittedName>
</protein>
<keyword evidence="1" id="KW-1133">Transmembrane helix</keyword>
<dbReference type="GO" id="GO:0003677">
    <property type="term" value="F:DNA binding"/>
    <property type="evidence" value="ECO:0007669"/>
    <property type="project" value="UniProtKB-KW"/>
</dbReference>
<dbReference type="SUPFAM" id="SSF51206">
    <property type="entry name" value="cAMP-binding domain-like"/>
    <property type="match status" value="1"/>
</dbReference>
<dbReference type="SMART" id="SM00100">
    <property type="entry name" value="cNMP"/>
    <property type="match status" value="1"/>
</dbReference>
<accession>A0A0S3PTV3</accession>
<sequence>MHWAEVFGYIAALLTFATFLMRTMIPLRAVGIVANIFFVIYGYFHHVYPALVLHAALLPLNSFRLYQMLQLVKKVKAAAAGDLNLDWLKPFMSRRGAAAGEIIFRKGELSTEMFFTVSGRYRLTEIGADVAAGEIVGELGFVSPNNTRTVSFECVEAGDLLTISYSQLKQLYFQNPAFGFYFLQLISQRLFQDIARLEARAAKSRRSG</sequence>
<feature type="transmembrane region" description="Helical" evidence="1">
    <location>
        <begin position="6"/>
        <end position="22"/>
    </location>
</feature>
<dbReference type="InterPro" id="IPR000595">
    <property type="entry name" value="cNMP-bd_dom"/>
</dbReference>
<organism evidence="3 4">
    <name type="scientific">Variibacter gotjawalensis</name>
    <dbReference type="NCBI Taxonomy" id="1333996"/>
    <lineage>
        <taxon>Bacteria</taxon>
        <taxon>Pseudomonadati</taxon>
        <taxon>Pseudomonadota</taxon>
        <taxon>Alphaproteobacteria</taxon>
        <taxon>Hyphomicrobiales</taxon>
        <taxon>Nitrobacteraceae</taxon>
        <taxon>Variibacter</taxon>
    </lineage>
</organism>
<dbReference type="KEGG" id="vgo:GJW-30_1_01919"/>
<feature type="domain" description="Cyclic nucleotide-binding" evidence="2">
    <location>
        <begin position="99"/>
        <end position="171"/>
    </location>
</feature>
<dbReference type="Proteomes" id="UP000236884">
    <property type="component" value="Chromosome"/>
</dbReference>
<gene>
    <name evidence="3" type="ORF">GJW-30_1_01919</name>
</gene>
<dbReference type="EMBL" id="AP014946">
    <property type="protein sequence ID" value="BAT59386.1"/>
    <property type="molecule type" value="Genomic_DNA"/>
</dbReference>
<dbReference type="GO" id="GO:0005829">
    <property type="term" value="C:cytosol"/>
    <property type="evidence" value="ECO:0007669"/>
    <property type="project" value="TreeGrafter"/>
</dbReference>
<dbReference type="GO" id="GO:0003700">
    <property type="term" value="F:DNA-binding transcription factor activity"/>
    <property type="evidence" value="ECO:0007669"/>
    <property type="project" value="TreeGrafter"/>
</dbReference>
<keyword evidence="1" id="KW-0812">Transmembrane</keyword>
<dbReference type="RefSeq" id="WP_245408709.1">
    <property type="nucleotide sequence ID" value="NZ_AP014946.1"/>
</dbReference>
<dbReference type="PROSITE" id="PS50042">
    <property type="entry name" value="CNMP_BINDING_3"/>
    <property type="match status" value="1"/>
</dbReference>
<dbReference type="InterPro" id="IPR018490">
    <property type="entry name" value="cNMP-bd_dom_sf"/>
</dbReference>
<dbReference type="PANTHER" id="PTHR24567:SF68">
    <property type="entry name" value="DNA-BINDING TRANSCRIPTIONAL DUAL REGULATOR CRP"/>
    <property type="match status" value="1"/>
</dbReference>
<dbReference type="CDD" id="cd00038">
    <property type="entry name" value="CAP_ED"/>
    <property type="match status" value="1"/>
</dbReference>
<evidence type="ECO:0000259" key="2">
    <source>
        <dbReference type="PROSITE" id="PS50042"/>
    </source>
</evidence>
<dbReference type="Gene3D" id="2.60.120.10">
    <property type="entry name" value="Jelly Rolls"/>
    <property type="match status" value="1"/>
</dbReference>
<dbReference type="AlphaFoldDB" id="A0A0S3PTV3"/>
<name>A0A0S3PTV3_9BRAD</name>
<dbReference type="Pfam" id="PF00027">
    <property type="entry name" value="cNMP_binding"/>
    <property type="match status" value="1"/>
</dbReference>